<evidence type="ECO:0000256" key="1">
    <source>
        <dbReference type="SAM" id="Phobius"/>
    </source>
</evidence>
<name>A0A4Q6XES3_9SPHI</name>
<organism evidence="2 3">
    <name type="scientific">Sphingobacterium corticibacterium</name>
    <dbReference type="NCBI Taxonomy" id="2484746"/>
    <lineage>
        <taxon>Bacteria</taxon>
        <taxon>Pseudomonadati</taxon>
        <taxon>Bacteroidota</taxon>
        <taxon>Sphingobacteriia</taxon>
        <taxon>Sphingobacteriales</taxon>
        <taxon>Sphingobacteriaceae</taxon>
        <taxon>Sphingobacterium</taxon>
    </lineage>
</organism>
<dbReference type="RefSeq" id="WP_130142900.1">
    <property type="nucleotide sequence ID" value="NZ_SGIT01000004.1"/>
</dbReference>
<keyword evidence="1" id="KW-0472">Membrane</keyword>
<keyword evidence="1" id="KW-0812">Transmembrane</keyword>
<comment type="caution">
    <text evidence="2">The sequence shown here is derived from an EMBL/GenBank/DDBJ whole genome shotgun (WGS) entry which is preliminary data.</text>
</comment>
<dbReference type="EMBL" id="SGIT01000004">
    <property type="protein sequence ID" value="RZF58350.1"/>
    <property type="molecule type" value="Genomic_DNA"/>
</dbReference>
<proteinExistence type="predicted"/>
<dbReference type="OrthoDB" id="102112at2"/>
<gene>
    <name evidence="2" type="ORF">EWE74_17195</name>
</gene>
<feature type="transmembrane region" description="Helical" evidence="1">
    <location>
        <begin position="205"/>
        <end position="223"/>
    </location>
</feature>
<reference evidence="2 3" key="1">
    <citation type="submission" date="2019-02" db="EMBL/GenBank/DDBJ databases">
        <authorList>
            <person name="Li Y."/>
        </authorList>
    </citation>
    <scope>NUCLEOTIDE SEQUENCE [LARGE SCALE GENOMIC DNA]</scope>
    <source>
        <strain evidence="2 3">30C10-4-7</strain>
    </source>
</reference>
<evidence type="ECO:0000313" key="3">
    <source>
        <dbReference type="Proteomes" id="UP000292855"/>
    </source>
</evidence>
<protein>
    <submittedName>
        <fullName evidence="2">DoxX family protein</fullName>
    </submittedName>
</protein>
<feature type="transmembrane region" description="Helical" evidence="1">
    <location>
        <begin position="180"/>
        <end position="199"/>
    </location>
</feature>
<feature type="transmembrane region" description="Helical" evidence="1">
    <location>
        <begin position="104"/>
        <end position="127"/>
    </location>
</feature>
<keyword evidence="1" id="KW-1133">Transmembrane helix</keyword>
<feature type="transmembrane region" description="Helical" evidence="1">
    <location>
        <begin position="13"/>
        <end position="30"/>
    </location>
</feature>
<dbReference type="Proteomes" id="UP000292855">
    <property type="component" value="Unassembled WGS sequence"/>
</dbReference>
<accession>A0A4Q6XES3</accession>
<feature type="transmembrane region" description="Helical" evidence="1">
    <location>
        <begin position="147"/>
        <end position="173"/>
    </location>
</feature>
<feature type="transmembrane region" description="Helical" evidence="1">
    <location>
        <begin position="255"/>
        <end position="277"/>
    </location>
</feature>
<dbReference type="AlphaFoldDB" id="A0A4Q6XES3"/>
<sequence>MASYLQNPVWKKYILRVSILFIGLLSLPLQPDFYKTLFTISWQYFIADVFYLATFLPHYFGEQTGLLDWVLLLIIALIGAAVWLKKEKPGNTDREQLYYYYLRIFVRFKLAAILFVAGFLKLFPIFAPELSLSHLNTAYGYFADWKHLLLSLSTAPAYLVFLGIVELIAAVLLLFRKTAFLAVIFVVPFYGNAFLADLAYQGPSYFVSTYIVLLTLPIFVYDVQRLGSLIVSLKETLPASWKLDWQKVSWSKWRLSLKAVFVFVFIVLVAVRSYSIYQDPNQSLHYPNEAGLPDIEGKYLVDTFVLNGDTLAFSPTDSVRWRDVVFEKWNTLSVRKVNTVFKDEPPTAFFQREDDSRDYEYTQVGDRLYYRYTITNDSIAFKNPNRNYHDDTYLFKVERPDSLRINLSGFNVRGDTLQIELNKVDKKYLLYEVKKIGRRGLGYKL</sequence>
<evidence type="ECO:0000313" key="2">
    <source>
        <dbReference type="EMBL" id="RZF58350.1"/>
    </source>
</evidence>
<keyword evidence="3" id="KW-1185">Reference proteome</keyword>
<feature type="transmembrane region" description="Helical" evidence="1">
    <location>
        <begin position="66"/>
        <end position="84"/>
    </location>
</feature>